<accession>A0A166S3X8</accession>
<dbReference type="AlphaFoldDB" id="A0A166S3X8"/>
<protein>
    <submittedName>
        <fullName evidence="1">Uncharacterized protein</fullName>
    </submittedName>
</protein>
<reference evidence="1 2" key="1">
    <citation type="journal article" date="2016" name="Mol. Biol. Evol.">
        <title>Comparative Genomics of Early-Diverging Mushroom-Forming Fungi Provides Insights into the Origins of Lignocellulose Decay Capabilities.</title>
        <authorList>
            <person name="Nagy L.G."/>
            <person name="Riley R."/>
            <person name="Tritt A."/>
            <person name="Adam C."/>
            <person name="Daum C."/>
            <person name="Floudas D."/>
            <person name="Sun H."/>
            <person name="Yadav J.S."/>
            <person name="Pangilinan J."/>
            <person name="Larsson K.H."/>
            <person name="Matsuura K."/>
            <person name="Barry K."/>
            <person name="Labutti K."/>
            <person name="Kuo R."/>
            <person name="Ohm R.A."/>
            <person name="Bhattacharya S.S."/>
            <person name="Shirouzu T."/>
            <person name="Yoshinaga Y."/>
            <person name="Martin F.M."/>
            <person name="Grigoriev I.V."/>
            <person name="Hibbett D.S."/>
        </authorList>
    </citation>
    <scope>NUCLEOTIDE SEQUENCE [LARGE SCALE GENOMIC DNA]</scope>
    <source>
        <strain evidence="1 2">CBS 109695</strain>
    </source>
</reference>
<dbReference type="EMBL" id="KV417501">
    <property type="protein sequence ID" value="KZP28985.1"/>
    <property type="molecule type" value="Genomic_DNA"/>
</dbReference>
<evidence type="ECO:0000313" key="1">
    <source>
        <dbReference type="EMBL" id="KZP28985.1"/>
    </source>
</evidence>
<sequence>MPGSSSTVVLKLRNTCWRILGLGCPDSWHTPTVSANSQVLKAHKLDSISEWRSGC</sequence>
<dbReference type="Proteomes" id="UP000076532">
    <property type="component" value="Unassembled WGS sequence"/>
</dbReference>
<keyword evidence="2" id="KW-1185">Reference proteome</keyword>
<proteinExistence type="predicted"/>
<organism evidence="1 2">
    <name type="scientific">Athelia psychrophila</name>
    <dbReference type="NCBI Taxonomy" id="1759441"/>
    <lineage>
        <taxon>Eukaryota</taxon>
        <taxon>Fungi</taxon>
        <taxon>Dikarya</taxon>
        <taxon>Basidiomycota</taxon>
        <taxon>Agaricomycotina</taxon>
        <taxon>Agaricomycetes</taxon>
        <taxon>Agaricomycetidae</taxon>
        <taxon>Atheliales</taxon>
        <taxon>Atheliaceae</taxon>
        <taxon>Athelia</taxon>
    </lineage>
</organism>
<evidence type="ECO:0000313" key="2">
    <source>
        <dbReference type="Proteomes" id="UP000076532"/>
    </source>
</evidence>
<gene>
    <name evidence="1" type="ORF">FIBSPDRAFT_852244</name>
</gene>
<name>A0A166S3X8_9AGAM</name>